<keyword evidence="2" id="KW-1185">Reference proteome</keyword>
<organism evidence="1 2">
    <name type="scientific">Portunus trituberculatus</name>
    <name type="common">Swimming crab</name>
    <name type="synonym">Neptunus trituberculatus</name>
    <dbReference type="NCBI Taxonomy" id="210409"/>
    <lineage>
        <taxon>Eukaryota</taxon>
        <taxon>Metazoa</taxon>
        <taxon>Ecdysozoa</taxon>
        <taxon>Arthropoda</taxon>
        <taxon>Crustacea</taxon>
        <taxon>Multicrustacea</taxon>
        <taxon>Malacostraca</taxon>
        <taxon>Eumalacostraca</taxon>
        <taxon>Eucarida</taxon>
        <taxon>Decapoda</taxon>
        <taxon>Pleocyemata</taxon>
        <taxon>Brachyura</taxon>
        <taxon>Eubrachyura</taxon>
        <taxon>Portunoidea</taxon>
        <taxon>Portunidae</taxon>
        <taxon>Portuninae</taxon>
        <taxon>Portunus</taxon>
    </lineage>
</organism>
<proteinExistence type="predicted"/>
<comment type="caution">
    <text evidence="1">The sequence shown here is derived from an EMBL/GenBank/DDBJ whole genome shotgun (WGS) entry which is preliminary data.</text>
</comment>
<accession>A0A5B7I4D9</accession>
<gene>
    <name evidence="1" type="ORF">E2C01_071620</name>
</gene>
<dbReference type="AlphaFoldDB" id="A0A5B7I4D9"/>
<reference evidence="1 2" key="1">
    <citation type="submission" date="2019-05" db="EMBL/GenBank/DDBJ databases">
        <title>Another draft genome of Portunus trituberculatus and its Hox gene families provides insights of decapod evolution.</title>
        <authorList>
            <person name="Jeong J.-H."/>
            <person name="Song I."/>
            <person name="Kim S."/>
            <person name="Choi T."/>
            <person name="Kim D."/>
            <person name="Ryu S."/>
            <person name="Kim W."/>
        </authorList>
    </citation>
    <scope>NUCLEOTIDE SEQUENCE [LARGE SCALE GENOMIC DNA]</scope>
    <source>
        <tissue evidence="1">Muscle</tissue>
    </source>
</reference>
<evidence type="ECO:0000313" key="2">
    <source>
        <dbReference type="Proteomes" id="UP000324222"/>
    </source>
</evidence>
<sequence>MARAIKRFMVRTDLMQRSCYTTIGIVKTTMKTPTMSTKSAKHSPDETQKCLGKGYCITLFCLPSGVAVRSSDKSLALWHSCTHFRLFGQPHETPQGDKTN</sequence>
<dbReference type="EMBL" id="VSRR010045202">
    <property type="protein sequence ID" value="MPC77173.1"/>
    <property type="molecule type" value="Genomic_DNA"/>
</dbReference>
<evidence type="ECO:0000313" key="1">
    <source>
        <dbReference type="EMBL" id="MPC77173.1"/>
    </source>
</evidence>
<protein>
    <submittedName>
        <fullName evidence="1">Uncharacterized protein</fullName>
    </submittedName>
</protein>
<name>A0A5B7I4D9_PORTR</name>
<dbReference type="Proteomes" id="UP000324222">
    <property type="component" value="Unassembled WGS sequence"/>
</dbReference>